<dbReference type="EMBL" id="PQGE01000020">
    <property type="protein sequence ID" value="POP42309.1"/>
    <property type="molecule type" value="Genomic_DNA"/>
</dbReference>
<dbReference type="InterPro" id="IPR044854">
    <property type="entry name" value="IraM/PmrD"/>
</dbReference>
<evidence type="ECO:0000313" key="1">
    <source>
        <dbReference type="EMBL" id="POP42309.1"/>
    </source>
</evidence>
<accession>A0A2P5GV98</accession>
<dbReference type="OrthoDB" id="6555626at2"/>
<keyword evidence="3" id="KW-1185">Reference proteome</keyword>
<reference evidence="3 4" key="1">
    <citation type="submission" date="2018-01" db="EMBL/GenBank/DDBJ databases">
        <title>Superficieibacter electus gen. nov., sp. nov., an extended-spectrum beta-lactamase possessing member of the Enterobacteriaceae family, isolated from intensive care unit surfaces.</title>
        <authorList>
            <person name="Potter R.F."/>
            <person name="D'Souza A.W."/>
        </authorList>
    </citation>
    <scope>NUCLEOTIDE SEQUENCE [LARGE SCALE GENOMIC DNA]</scope>
    <source>
        <strain evidence="2 4">BP-1</strain>
        <strain evidence="1 3">BP-2</strain>
    </source>
</reference>
<protein>
    <submittedName>
        <fullName evidence="2">Anti-adapter protein iraM</fullName>
    </submittedName>
</protein>
<dbReference type="AlphaFoldDB" id="A0A2P5GV98"/>
<evidence type="ECO:0000313" key="3">
    <source>
        <dbReference type="Proteomes" id="UP000237073"/>
    </source>
</evidence>
<proteinExistence type="predicted"/>
<evidence type="ECO:0000313" key="2">
    <source>
        <dbReference type="EMBL" id="POP50498.1"/>
    </source>
</evidence>
<dbReference type="NCBIfam" id="NF007393">
    <property type="entry name" value="PRK09919.1"/>
    <property type="match status" value="1"/>
</dbReference>
<dbReference type="RefSeq" id="WP_103677779.1">
    <property type="nucleotide sequence ID" value="NZ_PQGD01000002.1"/>
</dbReference>
<dbReference type="Proteomes" id="UP000247005">
    <property type="component" value="Unassembled WGS sequence"/>
</dbReference>
<comment type="caution">
    <text evidence="2">The sequence shown here is derived from an EMBL/GenBank/DDBJ whole genome shotgun (WGS) entry which is preliminary data.</text>
</comment>
<organism evidence="2 4">
    <name type="scientific">Superficieibacter electus</name>
    <dbReference type="NCBI Taxonomy" id="2022662"/>
    <lineage>
        <taxon>Bacteria</taxon>
        <taxon>Pseudomonadati</taxon>
        <taxon>Pseudomonadota</taxon>
        <taxon>Gammaproteobacteria</taxon>
        <taxon>Enterobacterales</taxon>
        <taxon>Enterobacteriaceae</taxon>
        <taxon>Superficieibacter</taxon>
    </lineage>
</organism>
<name>A0A2P5GV98_9ENTR</name>
<dbReference type="Proteomes" id="UP000237073">
    <property type="component" value="Unassembled WGS sequence"/>
</dbReference>
<dbReference type="EMBL" id="PQGD01000002">
    <property type="protein sequence ID" value="POP50498.1"/>
    <property type="molecule type" value="Genomic_DNA"/>
</dbReference>
<evidence type="ECO:0000313" key="4">
    <source>
        <dbReference type="Proteomes" id="UP000247005"/>
    </source>
</evidence>
<gene>
    <name evidence="2" type="ORF">CHU32_03475</name>
    <name evidence="1" type="ORF">CHU33_19760</name>
</gene>
<sequence>MDWEIEQTLVCPTTGTGFAIASAVKNMKLIVWYKGNYFLRTGNILSHSPFGVIVNGRRTSIAIIHTFHYSGPLWQTFKNRITCPGNDEPGIINCQHRKTCIFTLCPYGAKSD</sequence>
<dbReference type="Pfam" id="PF11183">
    <property type="entry name" value="PmrD"/>
    <property type="match status" value="1"/>
</dbReference>